<reference evidence="2" key="2">
    <citation type="journal article" date="2023" name="Commun. Biol.">
        <title>Intrasexual cuticular hydrocarbon dimorphism in a wasp sheds light on hydrocarbon biosynthesis genes in Hymenoptera.</title>
        <authorList>
            <person name="Moris V.C."/>
            <person name="Podsiadlowski L."/>
            <person name="Martin S."/>
            <person name="Oeyen J.P."/>
            <person name="Donath A."/>
            <person name="Petersen M."/>
            <person name="Wilbrandt J."/>
            <person name="Misof B."/>
            <person name="Liedtke D."/>
            <person name="Thamm M."/>
            <person name="Scheiner R."/>
            <person name="Schmitt T."/>
            <person name="Niehuis O."/>
        </authorList>
    </citation>
    <scope>NUCLEOTIDE SEQUENCE</scope>
    <source>
        <strain evidence="2">GBR_01_08_01A</strain>
    </source>
</reference>
<evidence type="ECO:0000256" key="1">
    <source>
        <dbReference type="SAM" id="MobiDB-lite"/>
    </source>
</evidence>
<name>A0AAD9RM11_9HYME</name>
<dbReference type="Proteomes" id="UP001258017">
    <property type="component" value="Unassembled WGS sequence"/>
</dbReference>
<accession>A0AAD9RM11</accession>
<evidence type="ECO:0000313" key="2">
    <source>
        <dbReference type="EMBL" id="KAK2581663.1"/>
    </source>
</evidence>
<evidence type="ECO:0000313" key="3">
    <source>
        <dbReference type="Proteomes" id="UP001258017"/>
    </source>
</evidence>
<feature type="compositionally biased region" description="Polar residues" evidence="1">
    <location>
        <begin position="71"/>
        <end position="89"/>
    </location>
</feature>
<proteinExistence type="predicted"/>
<sequence length="260" mass="29534">MSGVSEIKLSVFYTRNSDNGARPKSRVSAKKVTASKCYVASSVDECTANGSPGANVEFSFPREYPGRPRSSFGSPKKATSQSQGQNSPKCSPRRRESPFVEDFDQEEMGLPMEFYRRNNENEPQLSFLEFESLYTLEKQISMQRPRQEISALDGSNTFHDVLLNNRGLYTELPESLAQRQDRHRGQEVCSTEQLSQVPAEGFSFAPGWALNADHFYQWQHRGKTTRQVSSDDQGESFLSSLRLFHSIYDTLHVNRLEIIL</sequence>
<keyword evidence="3" id="KW-1185">Reference proteome</keyword>
<reference evidence="2" key="1">
    <citation type="submission" date="2021-08" db="EMBL/GenBank/DDBJ databases">
        <authorList>
            <person name="Misof B."/>
            <person name="Oliver O."/>
            <person name="Podsiadlowski L."/>
            <person name="Donath A."/>
            <person name="Peters R."/>
            <person name="Mayer C."/>
            <person name="Rust J."/>
            <person name="Gunkel S."/>
            <person name="Lesny P."/>
            <person name="Martin S."/>
            <person name="Oeyen J.P."/>
            <person name="Petersen M."/>
            <person name="Panagiotis P."/>
            <person name="Wilbrandt J."/>
            <person name="Tanja T."/>
        </authorList>
    </citation>
    <scope>NUCLEOTIDE SEQUENCE</scope>
    <source>
        <strain evidence="2">GBR_01_08_01A</strain>
        <tissue evidence="2">Thorax + abdomen</tissue>
    </source>
</reference>
<organism evidence="2 3">
    <name type="scientific">Odynerus spinipes</name>
    <dbReference type="NCBI Taxonomy" id="1348599"/>
    <lineage>
        <taxon>Eukaryota</taxon>
        <taxon>Metazoa</taxon>
        <taxon>Ecdysozoa</taxon>
        <taxon>Arthropoda</taxon>
        <taxon>Hexapoda</taxon>
        <taxon>Insecta</taxon>
        <taxon>Pterygota</taxon>
        <taxon>Neoptera</taxon>
        <taxon>Endopterygota</taxon>
        <taxon>Hymenoptera</taxon>
        <taxon>Apocrita</taxon>
        <taxon>Aculeata</taxon>
        <taxon>Vespoidea</taxon>
        <taxon>Vespidae</taxon>
        <taxon>Eumeninae</taxon>
        <taxon>Odynerus</taxon>
    </lineage>
</organism>
<comment type="caution">
    <text evidence="2">The sequence shown here is derived from an EMBL/GenBank/DDBJ whole genome shotgun (WGS) entry which is preliminary data.</text>
</comment>
<dbReference type="EMBL" id="JAIFRP010000038">
    <property type="protein sequence ID" value="KAK2581663.1"/>
    <property type="molecule type" value="Genomic_DNA"/>
</dbReference>
<gene>
    <name evidence="2" type="ORF">KPH14_002161</name>
</gene>
<dbReference type="AlphaFoldDB" id="A0AAD9RM11"/>
<protein>
    <submittedName>
        <fullName evidence="2">Uncharacterized protein</fullName>
    </submittedName>
</protein>
<feature type="region of interest" description="Disordered" evidence="1">
    <location>
        <begin position="47"/>
        <end position="103"/>
    </location>
</feature>